<dbReference type="RefSeq" id="YP_007005820.1">
    <property type="nucleotide sequence ID" value="NC_019514.1"/>
</dbReference>
<dbReference type="Proteomes" id="UP000008893">
    <property type="component" value="Segment"/>
</dbReference>
<sequence>MDELQLLKQRADTMGVKYSPNIGLDALKAKVEAKLNGTAENEAESAGEAPVKSLHQVRKEMQMNELKLVRLRIANLNPDKKDLAGEIFTVSNKFLGTVRKYIPYGERTENGWHVPFILYKQMKARKFLQVKVIQHRDGNTEVQQSWAPEFALEILPQLTQEELNKLAAGQQAGVTGDF</sequence>
<proteinExistence type="predicted"/>
<protein>
    <submittedName>
        <fullName evidence="1">Gp084</fullName>
    </submittedName>
</protein>
<reference evidence="1 2" key="1">
    <citation type="journal article" date="2011" name="Appl. Environ. Microbiol.">
        <title>Novel Virulent and Broad-Host-Range Erwinia amylovora Bacteriophages Reveal a High Degree of Mosaicism and a Relationship to Enterobacteriaceae Phages.</title>
        <authorList>
            <person name="Born Y."/>
            <person name="Fieseler L."/>
            <person name="Marazzi J."/>
            <person name="Lurz R."/>
            <person name="Duffy B."/>
            <person name="Loessner M.J."/>
        </authorList>
    </citation>
    <scope>NUCLEOTIDE SEQUENCE [LARGE SCALE GENOMIC DNA]</scope>
</reference>
<dbReference type="KEGG" id="vg:14013772"/>
<keyword evidence="2" id="KW-1185">Reference proteome</keyword>
<dbReference type="GeneID" id="14013772"/>
<dbReference type="EMBL" id="HQ728266">
    <property type="protein sequence ID" value="AEJ81603.1"/>
    <property type="molecule type" value="Genomic_DNA"/>
</dbReference>
<evidence type="ECO:0000313" key="1">
    <source>
        <dbReference type="EMBL" id="AEJ81603.1"/>
    </source>
</evidence>
<organism evidence="1 2">
    <name type="scientific">Erwinia phage vB_EamP-S6</name>
    <dbReference type="NCBI Taxonomy" id="1051675"/>
    <lineage>
        <taxon>Viruses</taxon>
        <taxon>Duplodnaviria</taxon>
        <taxon>Heunggongvirae</taxon>
        <taxon>Uroviricota</taxon>
        <taxon>Caudoviricetes</taxon>
        <taxon>Schitoviridae</taxon>
        <taxon>Waedenswilvirus</taxon>
        <taxon>Waedenswilvirus S6</taxon>
    </lineage>
</organism>
<accession>G0YQH6</accession>
<name>G0YQH6_9CAUD</name>
<dbReference type="OrthoDB" id="9249at10239"/>
<evidence type="ECO:0000313" key="2">
    <source>
        <dbReference type="Proteomes" id="UP000008893"/>
    </source>
</evidence>